<dbReference type="PhylomeDB" id="A0A0D2X569"/>
<dbReference type="Pfam" id="PF03595">
    <property type="entry name" value="SLAC1"/>
    <property type="match status" value="1"/>
</dbReference>
<accession>A0A0D2X569</accession>
<feature type="transmembrane region" description="Helical" evidence="5">
    <location>
        <begin position="236"/>
        <end position="255"/>
    </location>
</feature>
<feature type="transmembrane region" description="Helical" evidence="5">
    <location>
        <begin position="90"/>
        <end position="107"/>
    </location>
</feature>
<evidence type="ECO:0000256" key="2">
    <source>
        <dbReference type="ARBA" id="ARBA00022692"/>
    </source>
</evidence>
<evidence type="ECO:0000256" key="4">
    <source>
        <dbReference type="ARBA" id="ARBA00023136"/>
    </source>
</evidence>
<keyword evidence="2 5" id="KW-0812">Transmembrane</keyword>
<feature type="transmembrane region" description="Helical" evidence="5">
    <location>
        <begin position="369"/>
        <end position="388"/>
    </location>
</feature>
<gene>
    <name evidence="7" type="ORF">CAOG_007723</name>
</gene>
<dbReference type="GO" id="GO:0046583">
    <property type="term" value="F:monoatomic cation efflux transmembrane transporter activity"/>
    <property type="evidence" value="ECO:0007669"/>
    <property type="project" value="TreeGrafter"/>
</dbReference>
<feature type="transmembrane region" description="Helical" evidence="5">
    <location>
        <begin position="261"/>
        <end position="292"/>
    </location>
</feature>
<dbReference type="PANTHER" id="PTHR37955:SF1">
    <property type="entry name" value="DEP DOMAIN-CONTAINING PROTEIN"/>
    <property type="match status" value="1"/>
</dbReference>
<feature type="transmembrane region" description="Helical" evidence="5">
    <location>
        <begin position="460"/>
        <end position="480"/>
    </location>
</feature>
<dbReference type="Proteomes" id="UP000008743">
    <property type="component" value="Unassembled WGS sequence"/>
</dbReference>
<evidence type="ECO:0000256" key="3">
    <source>
        <dbReference type="ARBA" id="ARBA00022989"/>
    </source>
</evidence>
<keyword evidence="4 5" id="KW-0472">Membrane</keyword>
<evidence type="ECO:0000256" key="5">
    <source>
        <dbReference type="SAM" id="Phobius"/>
    </source>
</evidence>
<comment type="subcellular location">
    <subcellularLocation>
        <location evidence="1">Membrane</location>
        <topology evidence="1">Multi-pass membrane protein</topology>
    </subcellularLocation>
</comment>
<keyword evidence="3 5" id="KW-1133">Transmembrane helix</keyword>
<evidence type="ECO:0000313" key="7">
    <source>
        <dbReference type="EMBL" id="KJE97289.1"/>
    </source>
</evidence>
<feature type="domain" description="DUF4395" evidence="6">
    <location>
        <begin position="168"/>
        <end position="292"/>
    </location>
</feature>
<feature type="transmembrane region" description="Helical" evidence="5">
    <location>
        <begin position="544"/>
        <end position="567"/>
    </location>
</feature>
<proteinExistence type="predicted"/>
<dbReference type="Pfam" id="PF14340">
    <property type="entry name" value="DUF4395"/>
    <property type="match status" value="1"/>
</dbReference>
<name>A0A0D2X569_CAPO3</name>
<feature type="transmembrane region" description="Helical" evidence="5">
    <location>
        <begin position="636"/>
        <end position="656"/>
    </location>
</feature>
<dbReference type="Gene3D" id="1.50.10.150">
    <property type="entry name" value="Voltage-dependent anion channel"/>
    <property type="match status" value="1"/>
</dbReference>
<dbReference type="PANTHER" id="PTHR37955">
    <property type="entry name" value="TELLURITE RESISTANCE PROTEIN TEHA"/>
    <property type="match status" value="1"/>
</dbReference>
<dbReference type="InterPro" id="IPR004695">
    <property type="entry name" value="SLAC1/Mae1/Ssu1/TehA"/>
</dbReference>
<dbReference type="CDD" id="cd09323">
    <property type="entry name" value="TDT_SLAC1_like"/>
    <property type="match status" value="1"/>
</dbReference>
<dbReference type="AlphaFoldDB" id="A0A0D2X569"/>
<protein>
    <recommendedName>
        <fullName evidence="6">DUF4395 domain-containing protein</fullName>
    </recommendedName>
</protein>
<dbReference type="InterPro" id="IPR038665">
    <property type="entry name" value="Voltage-dep_anion_channel_sf"/>
</dbReference>
<evidence type="ECO:0000259" key="6">
    <source>
        <dbReference type="Pfam" id="PF14340"/>
    </source>
</evidence>
<sequence>MAPSMRGHFSLGNVFRRTASPPPSMQVHRLSLATSLKSFALILCHSGCSIFQTRSDSDRLACLTNLAPIRNQIQQLVCCFNMNLSKTLPVLIFPLLLLLFFFYYLFFSSQLFSKMSQQIEMSSTGGKSTARANMKRPALPMRAKERLSPLFWFPYNVNDVTTRVIGLLVAGLSIMIWAAVIYNPDNMWPRWIACGILGDFCLRFIGGARISPIGAVAEWIALWFPPKPIPAAPKQFAVFCGIMFSAGGVIAFFAPDPSPTAGAILFGLLTGAAALEGLFGVCLGCIMFSWLIQFGIMPKRINANSEQVWDEQNRFAIEADRRLKEGNPVEKVIYDPQGEDSDRTVPYVYKQKTDEMKWEDFHAICHMHIHYFSIPMSLAGLAAVWQLVDGLMLASNTPVGVIVIDEGVINGNYTDSTLWRGIGVFSGVIGGIFAILYLLKLMMFPRKIVKEWKHPIKSNFFSTATITLLLYAFIVARFSLDFAKVLFWIGAPLQLFQAVVITARWITRSQSKYTVNPSWMMPAVGNLVAAFVGPALSADYREAGWLWFSFAFLMYIALFTLTLQRAMFGQPIEDRMRPLTFIWVAAPAVAFVAYLQLSGTFDMFARFLFFDMLVTFFVLTWCFFSSYYGRNLFEVGYWAYVFPLDTVALATVVYWAQFHTNLTLAMATIALILVNTAAVVVLANTFASLLRRRLFVPEDKWGPLSFTKILHFAIREAVVDILKHAEVIHNEGSQKPAADEDIHAFRYRFERIQRIYEIHSTHEDQVLFPMLRQWFPTITFSQGEEHANESLHFTNIAQVIGTGDAGRKAFDELDAAGKLERCRAAAAMMKELAVETLNHMDNEEINLSPIIRKHVSTKMQKQMMSTMFALNTPVELKFMFGFALEFAPFHGQRARFVHCLRWAFPERMQLYGQWMYEATSPLTWSRLMTEVPDMAPRHTDNWLPYY</sequence>
<feature type="transmembrane region" description="Helical" evidence="5">
    <location>
        <begin position="519"/>
        <end position="538"/>
    </location>
</feature>
<feature type="transmembrane region" description="Helical" evidence="5">
    <location>
        <begin position="603"/>
        <end position="624"/>
    </location>
</feature>
<feature type="transmembrane region" description="Helical" evidence="5">
    <location>
        <begin position="418"/>
        <end position="439"/>
    </location>
</feature>
<organism evidence="7 8">
    <name type="scientific">Capsaspora owczarzaki (strain ATCC 30864)</name>
    <dbReference type="NCBI Taxonomy" id="595528"/>
    <lineage>
        <taxon>Eukaryota</taxon>
        <taxon>Filasterea</taxon>
        <taxon>Capsaspora</taxon>
    </lineage>
</organism>
<reference evidence="8" key="1">
    <citation type="submission" date="2011-02" db="EMBL/GenBank/DDBJ databases">
        <title>The Genome Sequence of Capsaspora owczarzaki ATCC 30864.</title>
        <authorList>
            <person name="Russ C."/>
            <person name="Cuomo C."/>
            <person name="Burger G."/>
            <person name="Gray M.W."/>
            <person name="Holland P.W.H."/>
            <person name="King N."/>
            <person name="Lang F.B.F."/>
            <person name="Roger A.J."/>
            <person name="Ruiz-Trillo I."/>
            <person name="Young S.K."/>
            <person name="Zeng Q."/>
            <person name="Gargeya S."/>
            <person name="Alvarado L."/>
            <person name="Berlin A."/>
            <person name="Chapman S.B."/>
            <person name="Chen Z."/>
            <person name="Freedman E."/>
            <person name="Gellesch M."/>
            <person name="Goldberg J."/>
            <person name="Griggs A."/>
            <person name="Gujja S."/>
            <person name="Heilman E."/>
            <person name="Heiman D."/>
            <person name="Howarth C."/>
            <person name="Mehta T."/>
            <person name="Neiman D."/>
            <person name="Pearson M."/>
            <person name="Roberts A."/>
            <person name="Saif S."/>
            <person name="Shea T."/>
            <person name="Shenoy N."/>
            <person name="Sisk P."/>
            <person name="Stolte C."/>
            <person name="Sykes S."/>
            <person name="White J."/>
            <person name="Yandava C."/>
            <person name="Haas B."/>
            <person name="Nusbaum C."/>
            <person name="Birren B."/>
        </authorList>
    </citation>
    <scope>NUCLEOTIDE SEQUENCE</scope>
    <source>
        <strain evidence="8">ATCC 30864</strain>
    </source>
</reference>
<dbReference type="InterPro" id="IPR025508">
    <property type="entry name" value="DUF4395"/>
</dbReference>
<dbReference type="GO" id="GO:0005886">
    <property type="term" value="C:plasma membrane"/>
    <property type="evidence" value="ECO:0007669"/>
    <property type="project" value="TreeGrafter"/>
</dbReference>
<feature type="transmembrane region" description="Helical" evidence="5">
    <location>
        <begin position="662"/>
        <end position="683"/>
    </location>
</feature>
<dbReference type="InParanoid" id="A0A0D2X569"/>
<dbReference type="InterPro" id="IPR052951">
    <property type="entry name" value="Tellurite_res_ion_channel"/>
</dbReference>
<feature type="transmembrane region" description="Helical" evidence="5">
    <location>
        <begin position="164"/>
        <end position="182"/>
    </location>
</feature>
<feature type="transmembrane region" description="Helical" evidence="5">
    <location>
        <begin position="486"/>
        <end position="507"/>
    </location>
</feature>
<dbReference type="OrthoDB" id="510272at2759"/>
<evidence type="ECO:0000313" key="8">
    <source>
        <dbReference type="Proteomes" id="UP000008743"/>
    </source>
</evidence>
<dbReference type="EMBL" id="KE346373">
    <property type="protein sequence ID" value="KJE97289.1"/>
    <property type="molecule type" value="Genomic_DNA"/>
</dbReference>
<dbReference type="Gene3D" id="1.20.120.520">
    <property type="entry name" value="nmb1532 protein domain like"/>
    <property type="match status" value="1"/>
</dbReference>
<keyword evidence="8" id="KW-1185">Reference proteome</keyword>
<evidence type="ECO:0000256" key="1">
    <source>
        <dbReference type="ARBA" id="ARBA00004141"/>
    </source>
</evidence>
<feature type="transmembrane region" description="Helical" evidence="5">
    <location>
        <begin position="579"/>
        <end position="597"/>
    </location>
</feature>
<dbReference type="CDD" id="cd12108">
    <property type="entry name" value="Hr-like"/>
    <property type="match status" value="1"/>
</dbReference>